<evidence type="ECO:0000313" key="14">
    <source>
        <dbReference type="EMBL" id="BAL85275.1"/>
    </source>
</evidence>
<evidence type="ECO:0000256" key="4">
    <source>
        <dbReference type="ARBA" id="ARBA00022692"/>
    </source>
</evidence>
<dbReference type="Pfam" id="PF03471">
    <property type="entry name" value="CorC_HlyC"/>
    <property type="match status" value="1"/>
</dbReference>
<proteinExistence type="inferred from homology"/>
<keyword evidence="5" id="KW-0677">Repeat</keyword>
<sequence>MARIRQNDGRGEAIMDGLFLSAVLPLVAFLLLTGGNAFFVAAEFGLVTVDRAEIEQRAMAGDRRARTVRNALHGLSFQLSGAQLGITLTALLTGYLAEPALSELFTPIVEPLAGSATGTVTHICALVGATLFSMLFGELVPKNAALARPMRLALLTSGPLHGFSTLFKWLIAALNGTANWLVRRLGIEPQEELASARSPEELGLLAAISAQAGALPDETATLLRRTIRFGEKRAAKAMTPRVDVVGLKTTASIADLITVAQQTGHTRFPVYEETLDVVIGVVGVNEAIGVPPERRAAIKVAAVAKEPVYVPESLGLDKVLEALRAADADLAIVVDEYGGTDGVVTVEDLIEELVGEIADEYDTDLDETGSQELTAPGGEKTFLVDGLLREDEVLEQTRFRLPEGPYETLAGFLLARLGHIPVVGESLEEDGWEFTVMEVDRHRIEQVRVVAPPEPSDD</sequence>
<evidence type="ECO:0000256" key="11">
    <source>
        <dbReference type="SAM" id="Phobius"/>
    </source>
</evidence>
<keyword evidence="6 10" id="KW-1133">Transmembrane helix</keyword>
<feature type="domain" description="CBS" evidence="12">
    <location>
        <begin position="238"/>
        <end position="298"/>
    </location>
</feature>
<dbReference type="SMART" id="SM01091">
    <property type="entry name" value="CorC_HlyC"/>
    <property type="match status" value="1"/>
</dbReference>
<reference evidence="14 15" key="1">
    <citation type="submission" date="2012-02" db="EMBL/GenBank/DDBJ databases">
        <title>Complete genome sequence of Actinoplanes missouriensis 431 (= NBRC 102363).</title>
        <authorList>
            <person name="Ohnishi Y."/>
            <person name="Ishikawa J."/>
            <person name="Sekine M."/>
            <person name="Hosoyama A."/>
            <person name="Harada T."/>
            <person name="Narita H."/>
            <person name="Hata T."/>
            <person name="Konno Y."/>
            <person name="Tutikane K."/>
            <person name="Fujita N."/>
            <person name="Horinouchi S."/>
            <person name="Hayakawa M."/>
        </authorList>
    </citation>
    <scope>NUCLEOTIDE SEQUENCE [LARGE SCALE GENOMIC DNA]</scope>
    <source>
        <strain evidence="15">ATCC 14538 / DSM 43046 / CBS 188.64 / JCM 3121 / NBRC 102363 / NCIMB 12654 / NRRL B-3342 / UNCC 431</strain>
    </source>
</reference>
<keyword evidence="15" id="KW-1185">Reference proteome</keyword>
<comment type="similarity">
    <text evidence="2">Belongs to the UPF0053 family.</text>
</comment>
<dbReference type="InterPro" id="IPR036318">
    <property type="entry name" value="FAD-bd_PCMH-like_sf"/>
</dbReference>
<dbReference type="InterPro" id="IPR051676">
    <property type="entry name" value="UPF0053_domain"/>
</dbReference>
<evidence type="ECO:0000256" key="9">
    <source>
        <dbReference type="PROSITE-ProRule" id="PRU00703"/>
    </source>
</evidence>
<dbReference type="Pfam" id="PF01595">
    <property type="entry name" value="CNNM"/>
    <property type="match status" value="1"/>
</dbReference>
<keyword evidence="8 10" id="KW-0472">Membrane</keyword>
<evidence type="ECO:0000256" key="5">
    <source>
        <dbReference type="ARBA" id="ARBA00022737"/>
    </source>
</evidence>
<dbReference type="Proteomes" id="UP000007882">
    <property type="component" value="Chromosome"/>
</dbReference>
<dbReference type="PATRIC" id="fig|512565.3.peg.56"/>
<dbReference type="PROSITE" id="PS51371">
    <property type="entry name" value="CBS"/>
    <property type="match status" value="2"/>
</dbReference>
<feature type="domain" description="CBS" evidence="12">
    <location>
        <begin position="303"/>
        <end position="360"/>
    </location>
</feature>
<dbReference type="GO" id="GO:0050660">
    <property type="term" value="F:flavin adenine dinucleotide binding"/>
    <property type="evidence" value="ECO:0007669"/>
    <property type="project" value="InterPro"/>
</dbReference>
<evidence type="ECO:0000256" key="3">
    <source>
        <dbReference type="ARBA" id="ARBA00022475"/>
    </source>
</evidence>
<dbReference type="Gene3D" id="3.30.465.10">
    <property type="match status" value="1"/>
</dbReference>
<feature type="transmembrane region" description="Helical" evidence="11">
    <location>
        <begin position="12"/>
        <end position="31"/>
    </location>
</feature>
<keyword evidence="3" id="KW-1003">Cell membrane</keyword>
<dbReference type="AlphaFoldDB" id="I0GWY8"/>
<gene>
    <name evidence="14" type="ordered locus">AMIS_550</name>
</gene>
<protein>
    <submittedName>
        <fullName evidence="14">Putative integral membrane protein</fullName>
    </submittedName>
</protein>
<evidence type="ECO:0000313" key="15">
    <source>
        <dbReference type="Proteomes" id="UP000007882"/>
    </source>
</evidence>
<dbReference type="GO" id="GO:0005886">
    <property type="term" value="C:plasma membrane"/>
    <property type="evidence" value="ECO:0007669"/>
    <property type="project" value="UniProtKB-SubCell"/>
</dbReference>
<comment type="subcellular location">
    <subcellularLocation>
        <location evidence="1">Cell membrane</location>
        <topology evidence="1">Multi-pass membrane protein</topology>
    </subcellularLocation>
</comment>
<dbReference type="PANTHER" id="PTHR43099">
    <property type="entry name" value="UPF0053 PROTEIN YRKA"/>
    <property type="match status" value="1"/>
</dbReference>
<dbReference type="Pfam" id="PF00571">
    <property type="entry name" value="CBS"/>
    <property type="match status" value="1"/>
</dbReference>
<dbReference type="EMBL" id="AP012319">
    <property type="protein sequence ID" value="BAL85275.1"/>
    <property type="molecule type" value="Genomic_DNA"/>
</dbReference>
<dbReference type="KEGG" id="ams:AMIS_550"/>
<dbReference type="InterPro" id="IPR005170">
    <property type="entry name" value="Transptr-assoc_dom"/>
</dbReference>
<dbReference type="PROSITE" id="PS51846">
    <property type="entry name" value="CNNM"/>
    <property type="match status" value="1"/>
</dbReference>
<evidence type="ECO:0000256" key="7">
    <source>
        <dbReference type="ARBA" id="ARBA00023122"/>
    </source>
</evidence>
<dbReference type="InterPro" id="IPR000644">
    <property type="entry name" value="CBS_dom"/>
</dbReference>
<dbReference type="InterPro" id="IPR016169">
    <property type="entry name" value="FAD-bd_PCMH_sub2"/>
</dbReference>
<dbReference type="SUPFAM" id="SSF54631">
    <property type="entry name" value="CBS-domain pair"/>
    <property type="match status" value="1"/>
</dbReference>
<evidence type="ECO:0000259" key="13">
    <source>
        <dbReference type="PROSITE" id="PS51846"/>
    </source>
</evidence>
<dbReference type="PANTHER" id="PTHR43099:SF6">
    <property type="entry name" value="UPF0053 PROTEIN RV1842C"/>
    <property type="match status" value="1"/>
</dbReference>
<dbReference type="Gene3D" id="3.10.580.10">
    <property type="entry name" value="CBS-domain"/>
    <property type="match status" value="1"/>
</dbReference>
<evidence type="ECO:0000256" key="6">
    <source>
        <dbReference type="ARBA" id="ARBA00022989"/>
    </source>
</evidence>
<dbReference type="SUPFAM" id="SSF56176">
    <property type="entry name" value="FAD-binding/transporter-associated domain-like"/>
    <property type="match status" value="1"/>
</dbReference>
<evidence type="ECO:0000256" key="8">
    <source>
        <dbReference type="ARBA" id="ARBA00023136"/>
    </source>
</evidence>
<dbReference type="HOGENOM" id="CLU_015237_4_0_11"/>
<dbReference type="CDD" id="cd04590">
    <property type="entry name" value="CBS_pair_CorC_HlyC_assoc"/>
    <property type="match status" value="1"/>
</dbReference>
<evidence type="ECO:0000256" key="10">
    <source>
        <dbReference type="PROSITE-ProRule" id="PRU01193"/>
    </source>
</evidence>
<organism evidence="14 15">
    <name type="scientific">Actinoplanes missouriensis (strain ATCC 14538 / DSM 43046 / CBS 188.64 / JCM 3121 / NBRC 102363 / NCIMB 12654 / NRRL B-3342 / UNCC 431)</name>
    <dbReference type="NCBI Taxonomy" id="512565"/>
    <lineage>
        <taxon>Bacteria</taxon>
        <taxon>Bacillati</taxon>
        <taxon>Actinomycetota</taxon>
        <taxon>Actinomycetes</taxon>
        <taxon>Micromonosporales</taxon>
        <taxon>Micromonosporaceae</taxon>
        <taxon>Actinoplanes</taxon>
    </lineage>
</organism>
<keyword evidence="4 10" id="KW-0812">Transmembrane</keyword>
<dbReference type="InterPro" id="IPR002550">
    <property type="entry name" value="CNNM"/>
</dbReference>
<evidence type="ECO:0000256" key="2">
    <source>
        <dbReference type="ARBA" id="ARBA00006337"/>
    </source>
</evidence>
<dbReference type="STRING" id="512565.AMIS_550"/>
<evidence type="ECO:0000256" key="1">
    <source>
        <dbReference type="ARBA" id="ARBA00004651"/>
    </source>
</evidence>
<dbReference type="eggNOG" id="COG1253">
    <property type="taxonomic scope" value="Bacteria"/>
</dbReference>
<keyword evidence="7 9" id="KW-0129">CBS domain</keyword>
<feature type="domain" description="CNNM transmembrane" evidence="13">
    <location>
        <begin position="18"/>
        <end position="219"/>
    </location>
</feature>
<name>I0GWY8_ACTM4</name>
<dbReference type="InterPro" id="IPR044751">
    <property type="entry name" value="Ion_transp-like_CBS"/>
</dbReference>
<accession>I0GWY8</accession>
<evidence type="ECO:0000259" key="12">
    <source>
        <dbReference type="PROSITE" id="PS51371"/>
    </source>
</evidence>
<dbReference type="InterPro" id="IPR046342">
    <property type="entry name" value="CBS_dom_sf"/>
</dbReference>